<keyword evidence="2" id="KW-1185">Reference proteome</keyword>
<gene>
    <name evidence="1" type="ORF">M011DRAFT_408537</name>
</gene>
<protein>
    <submittedName>
        <fullName evidence="1">Uncharacterized protein</fullName>
    </submittedName>
</protein>
<dbReference type="EMBL" id="MU006589">
    <property type="protein sequence ID" value="KAF2744348.1"/>
    <property type="molecule type" value="Genomic_DNA"/>
</dbReference>
<dbReference type="AlphaFoldDB" id="A0A6A6V1E1"/>
<dbReference type="OrthoDB" id="3799196at2759"/>
<evidence type="ECO:0000313" key="2">
    <source>
        <dbReference type="Proteomes" id="UP000799440"/>
    </source>
</evidence>
<accession>A0A6A6V1E1</accession>
<name>A0A6A6V1E1_9PLEO</name>
<organism evidence="1 2">
    <name type="scientific">Sporormia fimetaria CBS 119925</name>
    <dbReference type="NCBI Taxonomy" id="1340428"/>
    <lineage>
        <taxon>Eukaryota</taxon>
        <taxon>Fungi</taxon>
        <taxon>Dikarya</taxon>
        <taxon>Ascomycota</taxon>
        <taxon>Pezizomycotina</taxon>
        <taxon>Dothideomycetes</taxon>
        <taxon>Pleosporomycetidae</taxon>
        <taxon>Pleosporales</taxon>
        <taxon>Sporormiaceae</taxon>
        <taxon>Sporormia</taxon>
    </lineage>
</organism>
<evidence type="ECO:0000313" key="1">
    <source>
        <dbReference type="EMBL" id="KAF2744348.1"/>
    </source>
</evidence>
<proteinExistence type="predicted"/>
<dbReference type="Proteomes" id="UP000799440">
    <property type="component" value="Unassembled WGS sequence"/>
</dbReference>
<sequence>MYLSLQRNATAEEARTKARFSVLQWRSFYRITRMEAKRVIKDYPGRSWANIPAFAQEQVFESTNAQLASEHCPTVELDIFLWRMPTAVRDARNST</sequence>
<reference evidence="1" key="1">
    <citation type="journal article" date="2020" name="Stud. Mycol.">
        <title>101 Dothideomycetes genomes: a test case for predicting lifestyles and emergence of pathogens.</title>
        <authorList>
            <person name="Haridas S."/>
            <person name="Albert R."/>
            <person name="Binder M."/>
            <person name="Bloem J."/>
            <person name="Labutti K."/>
            <person name="Salamov A."/>
            <person name="Andreopoulos B."/>
            <person name="Baker S."/>
            <person name="Barry K."/>
            <person name="Bills G."/>
            <person name="Bluhm B."/>
            <person name="Cannon C."/>
            <person name="Castanera R."/>
            <person name="Culley D."/>
            <person name="Daum C."/>
            <person name="Ezra D."/>
            <person name="Gonzalez J."/>
            <person name="Henrissat B."/>
            <person name="Kuo A."/>
            <person name="Liang C."/>
            <person name="Lipzen A."/>
            <person name="Lutzoni F."/>
            <person name="Magnuson J."/>
            <person name="Mondo S."/>
            <person name="Nolan M."/>
            <person name="Ohm R."/>
            <person name="Pangilinan J."/>
            <person name="Park H.-J."/>
            <person name="Ramirez L."/>
            <person name="Alfaro M."/>
            <person name="Sun H."/>
            <person name="Tritt A."/>
            <person name="Yoshinaga Y."/>
            <person name="Zwiers L.-H."/>
            <person name="Turgeon B."/>
            <person name="Goodwin S."/>
            <person name="Spatafora J."/>
            <person name="Crous P."/>
            <person name="Grigoriev I."/>
        </authorList>
    </citation>
    <scope>NUCLEOTIDE SEQUENCE</scope>
    <source>
        <strain evidence="1">CBS 119925</strain>
    </source>
</reference>